<name>A0A4C1ZUN2_EUMVA</name>
<evidence type="ECO:0000313" key="2">
    <source>
        <dbReference type="EMBL" id="GBP91408.1"/>
    </source>
</evidence>
<keyword evidence="3" id="KW-1185">Reference proteome</keyword>
<proteinExistence type="predicted"/>
<protein>
    <submittedName>
        <fullName evidence="2">Uncharacterized protein</fullName>
    </submittedName>
</protein>
<reference evidence="2 3" key="1">
    <citation type="journal article" date="2019" name="Commun. Biol.">
        <title>The bagworm genome reveals a unique fibroin gene that provides high tensile strength.</title>
        <authorList>
            <person name="Kono N."/>
            <person name="Nakamura H."/>
            <person name="Ohtoshi R."/>
            <person name="Tomita M."/>
            <person name="Numata K."/>
            <person name="Arakawa K."/>
        </authorList>
    </citation>
    <scope>NUCLEOTIDE SEQUENCE [LARGE SCALE GENOMIC DNA]</scope>
</reference>
<evidence type="ECO:0000256" key="1">
    <source>
        <dbReference type="SAM" id="MobiDB-lite"/>
    </source>
</evidence>
<sequence length="202" mass="23273">MERSAGQARSQDAPPARPFFDRFRRLVLLLLLAEMTGPWNNKIIDYRRAFPLPSFSCFYDARPPAMFSFRITERARALHARRSRVGTSNECRYRRTPRAVSPRSERESGTRLERCGRGFEAGRWQVIGAVVAHLYGMLKTRRKQPHTSTRRLPDSCGPFKDITHRYSSDKVKNEQLDKGQSVGAVVKRAESRFERNVLLCVS</sequence>
<comment type="caution">
    <text evidence="2">The sequence shown here is derived from an EMBL/GenBank/DDBJ whole genome shotgun (WGS) entry which is preliminary data.</text>
</comment>
<dbReference type="Proteomes" id="UP000299102">
    <property type="component" value="Unassembled WGS sequence"/>
</dbReference>
<gene>
    <name evidence="2" type="ORF">EVAR_64889_1</name>
</gene>
<feature type="region of interest" description="Disordered" evidence="1">
    <location>
        <begin position="89"/>
        <end position="109"/>
    </location>
</feature>
<evidence type="ECO:0000313" key="3">
    <source>
        <dbReference type="Proteomes" id="UP000299102"/>
    </source>
</evidence>
<dbReference type="AlphaFoldDB" id="A0A4C1ZUN2"/>
<organism evidence="2 3">
    <name type="scientific">Eumeta variegata</name>
    <name type="common">Bagworm moth</name>
    <name type="synonym">Eumeta japonica</name>
    <dbReference type="NCBI Taxonomy" id="151549"/>
    <lineage>
        <taxon>Eukaryota</taxon>
        <taxon>Metazoa</taxon>
        <taxon>Ecdysozoa</taxon>
        <taxon>Arthropoda</taxon>
        <taxon>Hexapoda</taxon>
        <taxon>Insecta</taxon>
        <taxon>Pterygota</taxon>
        <taxon>Neoptera</taxon>
        <taxon>Endopterygota</taxon>
        <taxon>Lepidoptera</taxon>
        <taxon>Glossata</taxon>
        <taxon>Ditrysia</taxon>
        <taxon>Tineoidea</taxon>
        <taxon>Psychidae</taxon>
        <taxon>Oiketicinae</taxon>
        <taxon>Eumeta</taxon>
    </lineage>
</organism>
<accession>A0A4C1ZUN2</accession>
<dbReference type="EMBL" id="BGZK01002168">
    <property type="protein sequence ID" value="GBP91408.1"/>
    <property type="molecule type" value="Genomic_DNA"/>
</dbReference>